<keyword evidence="1" id="KW-1133">Transmembrane helix</keyword>
<evidence type="ECO:0000256" key="1">
    <source>
        <dbReference type="SAM" id="Phobius"/>
    </source>
</evidence>
<accession>A0ABP6V992</accession>
<evidence type="ECO:0000313" key="2">
    <source>
        <dbReference type="EMBL" id="GAA3531098.1"/>
    </source>
</evidence>
<dbReference type="Proteomes" id="UP001500301">
    <property type="component" value="Unassembled WGS sequence"/>
</dbReference>
<keyword evidence="3" id="KW-1185">Reference proteome</keyword>
<name>A0ABP6V992_9ACTN</name>
<keyword evidence="1" id="KW-0812">Transmembrane</keyword>
<evidence type="ECO:0000313" key="3">
    <source>
        <dbReference type="Proteomes" id="UP001500301"/>
    </source>
</evidence>
<keyword evidence="1" id="KW-0472">Membrane</keyword>
<gene>
    <name evidence="2" type="ORF">GCM10022263_19630</name>
</gene>
<dbReference type="RefSeq" id="WP_218232925.1">
    <property type="nucleotide sequence ID" value="NZ_BAABBB010000009.1"/>
</dbReference>
<sequence>MLLDLRVFVLAALVASPAGFLLAQGELTLDEALTRLLVVMVGATAAAMAARTLWPLLAGTTPELRDAVPDDVARDDLAFDGPAFDGPAFDGLADPSALPEAELVDDLFGFEDLGSFGSVEELSPLPE</sequence>
<dbReference type="EMBL" id="BAABBB010000009">
    <property type="protein sequence ID" value="GAA3531098.1"/>
    <property type="molecule type" value="Genomic_DNA"/>
</dbReference>
<comment type="caution">
    <text evidence="2">The sequence shown here is derived from an EMBL/GenBank/DDBJ whole genome shotgun (WGS) entry which is preliminary data.</text>
</comment>
<proteinExistence type="predicted"/>
<feature type="transmembrane region" description="Helical" evidence="1">
    <location>
        <begin position="33"/>
        <end position="54"/>
    </location>
</feature>
<reference evidence="3" key="1">
    <citation type="journal article" date="2019" name="Int. J. Syst. Evol. Microbiol.">
        <title>The Global Catalogue of Microorganisms (GCM) 10K type strain sequencing project: providing services to taxonomists for standard genome sequencing and annotation.</title>
        <authorList>
            <consortium name="The Broad Institute Genomics Platform"/>
            <consortium name="The Broad Institute Genome Sequencing Center for Infectious Disease"/>
            <person name="Wu L."/>
            <person name="Ma J."/>
        </authorList>
    </citation>
    <scope>NUCLEOTIDE SEQUENCE [LARGE SCALE GENOMIC DNA]</scope>
    <source>
        <strain evidence="3">JCM 17460</strain>
    </source>
</reference>
<protein>
    <submittedName>
        <fullName evidence="2">Uncharacterized protein</fullName>
    </submittedName>
</protein>
<organism evidence="2 3">
    <name type="scientific">Nocardioides daeguensis</name>
    <dbReference type="NCBI Taxonomy" id="908359"/>
    <lineage>
        <taxon>Bacteria</taxon>
        <taxon>Bacillati</taxon>
        <taxon>Actinomycetota</taxon>
        <taxon>Actinomycetes</taxon>
        <taxon>Propionibacteriales</taxon>
        <taxon>Nocardioidaceae</taxon>
        <taxon>Nocardioides</taxon>
    </lineage>
</organism>